<evidence type="ECO:0000256" key="1">
    <source>
        <dbReference type="SAM" id="Phobius"/>
    </source>
</evidence>
<organism evidence="3 4">
    <name type="scientific">Aporhodopirellula aestuarii</name>
    <dbReference type="NCBI Taxonomy" id="2950107"/>
    <lineage>
        <taxon>Bacteria</taxon>
        <taxon>Pseudomonadati</taxon>
        <taxon>Planctomycetota</taxon>
        <taxon>Planctomycetia</taxon>
        <taxon>Pirellulales</taxon>
        <taxon>Pirellulaceae</taxon>
        <taxon>Aporhodopirellula</taxon>
    </lineage>
</organism>
<keyword evidence="1" id="KW-0812">Transmembrane</keyword>
<comment type="caution">
    <text evidence="3">The sequence shown here is derived from an EMBL/GenBank/DDBJ whole genome shotgun (WGS) entry which is preliminary data.</text>
</comment>
<keyword evidence="1" id="KW-1133">Transmembrane helix</keyword>
<accession>A0ABT0U8G6</accession>
<protein>
    <submittedName>
        <fullName evidence="3">FecR family protein</fullName>
    </submittedName>
</protein>
<dbReference type="RefSeq" id="WP_250930276.1">
    <property type="nucleotide sequence ID" value="NZ_JAMQBK010000050.1"/>
</dbReference>
<gene>
    <name evidence="3" type="ORF">NB063_18675</name>
</gene>
<sequence>MKSPEELFDRYLDNELTPGELVELEAWIDKDPRNAQQFVQWSATHLDTRTAMQGKALHDAVVQSVDAESSRYGPESAVELRHGYKILYQHLATAACVALVMSAGYFLIPSWWSEDSQPKLMPQISSLASDAKITQRIDCVLEQDRWNVQSSVYQSGQSIQLAKGVAVIEFSSGASVTLEAPAELEVLSGNSGFLHEGKLTAVVPESAVGFEILTPDSRVIDHGTEFAVRVSAGVSETHVFKGEVELLATRRNTGSDTPTKSTRLTATEAVRFDGDENSIGTPMKALPQRFIRMPPESGEVQSDLAIITPLPRQNDLVMWFEAGHGVQLDPRSRVVSWQNLASSNNEYPSAAWQVAASHRPLYEESHTASRPAIRFDGVEKHFLATTPIQTSNEMTVFIVCDFDGARKTDFGKLLMLTGRAKLSIQQEQGSIPVAQVFWWEKRKTHSTRAPSSITPEAPIVLACRYSLAENTLQLFANGELVAEDQANCPIATEASHLIGCNYHRTKSFFTGTIAEIAVYKEFLDRESFDQASSALVEKYSVRPRVEQP</sequence>
<feature type="transmembrane region" description="Helical" evidence="1">
    <location>
        <begin position="91"/>
        <end position="112"/>
    </location>
</feature>
<dbReference type="SUPFAM" id="SSF49899">
    <property type="entry name" value="Concanavalin A-like lectins/glucanases"/>
    <property type="match status" value="1"/>
</dbReference>
<dbReference type="Pfam" id="PF04773">
    <property type="entry name" value="FecR"/>
    <property type="match status" value="1"/>
</dbReference>
<dbReference type="PANTHER" id="PTHR30273:SF2">
    <property type="entry name" value="PROTEIN FECR"/>
    <property type="match status" value="1"/>
</dbReference>
<dbReference type="EMBL" id="JAMQBK010000050">
    <property type="protein sequence ID" value="MCM2372641.1"/>
    <property type="molecule type" value="Genomic_DNA"/>
</dbReference>
<dbReference type="Proteomes" id="UP001202961">
    <property type="component" value="Unassembled WGS sequence"/>
</dbReference>
<dbReference type="PANTHER" id="PTHR30273">
    <property type="entry name" value="PERIPLASMIC SIGNAL SENSOR AND SIGMA FACTOR ACTIVATOR FECR-RELATED"/>
    <property type="match status" value="1"/>
</dbReference>
<keyword evidence="4" id="KW-1185">Reference proteome</keyword>
<evidence type="ECO:0000259" key="2">
    <source>
        <dbReference type="Pfam" id="PF04773"/>
    </source>
</evidence>
<evidence type="ECO:0000313" key="4">
    <source>
        <dbReference type="Proteomes" id="UP001202961"/>
    </source>
</evidence>
<dbReference type="InterPro" id="IPR012373">
    <property type="entry name" value="Ferrdict_sens_TM"/>
</dbReference>
<dbReference type="InterPro" id="IPR006860">
    <property type="entry name" value="FecR"/>
</dbReference>
<feature type="domain" description="FecR protein" evidence="2">
    <location>
        <begin position="164"/>
        <end position="245"/>
    </location>
</feature>
<proteinExistence type="predicted"/>
<keyword evidence="1" id="KW-0472">Membrane</keyword>
<dbReference type="Gene3D" id="2.60.120.200">
    <property type="match status" value="1"/>
</dbReference>
<evidence type="ECO:0000313" key="3">
    <source>
        <dbReference type="EMBL" id="MCM2372641.1"/>
    </source>
</evidence>
<dbReference type="Gene3D" id="2.60.120.1440">
    <property type="match status" value="1"/>
</dbReference>
<dbReference type="InterPro" id="IPR013320">
    <property type="entry name" value="ConA-like_dom_sf"/>
</dbReference>
<reference evidence="3 4" key="1">
    <citation type="journal article" date="2022" name="Syst. Appl. Microbiol.">
        <title>Rhodopirellula aestuarii sp. nov., a novel member of the genus Rhodopirellula isolated from brackish sediments collected in the Tagus River estuary, Portugal.</title>
        <authorList>
            <person name="Vitorino I.R."/>
            <person name="Klimek D."/>
            <person name="Calusinska M."/>
            <person name="Lobo-da-Cunha A."/>
            <person name="Vasconcelos V."/>
            <person name="Lage O.M."/>
        </authorList>
    </citation>
    <scope>NUCLEOTIDE SEQUENCE [LARGE SCALE GENOMIC DNA]</scope>
    <source>
        <strain evidence="3 4">ICT_H3.1</strain>
    </source>
</reference>
<name>A0ABT0U8G6_9BACT</name>